<dbReference type="GO" id="GO:0008137">
    <property type="term" value="F:NADH dehydrogenase (ubiquinone) activity"/>
    <property type="evidence" value="ECO:0007669"/>
    <property type="project" value="UniProtKB-EC"/>
</dbReference>
<evidence type="ECO:0000256" key="11">
    <source>
        <dbReference type="ARBA" id="ARBA00023027"/>
    </source>
</evidence>
<comment type="catalytic activity">
    <reaction evidence="15">
        <text>a ubiquinone + NADH + 5 H(+)(in) = a ubiquinol + NAD(+) + 4 H(+)(out)</text>
        <dbReference type="Rhea" id="RHEA:29091"/>
        <dbReference type="Rhea" id="RHEA-COMP:9565"/>
        <dbReference type="Rhea" id="RHEA-COMP:9566"/>
        <dbReference type="ChEBI" id="CHEBI:15378"/>
        <dbReference type="ChEBI" id="CHEBI:16389"/>
        <dbReference type="ChEBI" id="CHEBI:17976"/>
        <dbReference type="ChEBI" id="CHEBI:57540"/>
        <dbReference type="ChEBI" id="CHEBI:57945"/>
        <dbReference type="EC" id="7.1.1.2"/>
    </reaction>
</comment>
<evidence type="ECO:0000256" key="10">
    <source>
        <dbReference type="ARBA" id="ARBA00022989"/>
    </source>
</evidence>
<evidence type="ECO:0000256" key="12">
    <source>
        <dbReference type="ARBA" id="ARBA00023128"/>
    </source>
</evidence>
<reference evidence="17" key="1">
    <citation type="journal article" date="2018" name="J. ISSAAS">
        <title>The contribution of mitochondrial metagenomics to large-scale data mining and phylogenetic analysis of Coleoptera.</title>
        <authorList>
            <person name="Miller K."/>
            <person name="Linard B."/>
            <person name="Motyka M."/>
            <person name="Bocek M."/>
            <person name="Vogler A.P."/>
        </authorList>
    </citation>
    <scope>NUCLEOTIDE SEQUENCE</scope>
</reference>
<accession>A0A346RH75</accession>
<proteinExistence type="inferred from homology"/>
<feature type="transmembrane region" description="Helical" evidence="16">
    <location>
        <begin position="49"/>
        <end position="69"/>
    </location>
</feature>
<evidence type="ECO:0000256" key="6">
    <source>
        <dbReference type="ARBA" id="ARBA00022660"/>
    </source>
</evidence>
<organism evidence="17">
    <name type="scientific">Coleoptera sp. 17 KM-2017</name>
    <dbReference type="NCBI Taxonomy" id="2219320"/>
    <lineage>
        <taxon>Eukaryota</taxon>
        <taxon>Metazoa</taxon>
        <taxon>Ecdysozoa</taxon>
        <taxon>Arthropoda</taxon>
        <taxon>Hexapoda</taxon>
        <taxon>Insecta</taxon>
        <taxon>Pterygota</taxon>
        <taxon>Neoptera</taxon>
        <taxon>Endopterygota</taxon>
        <taxon>Coleoptera</taxon>
    </lineage>
</organism>
<evidence type="ECO:0000256" key="14">
    <source>
        <dbReference type="ARBA" id="ARBA00031019"/>
    </source>
</evidence>
<evidence type="ECO:0000256" key="9">
    <source>
        <dbReference type="ARBA" id="ARBA00022982"/>
    </source>
</evidence>
<keyword evidence="6" id="KW-0679">Respiratory chain</keyword>
<dbReference type="EC" id="7.1.1.2" evidence="3"/>
<evidence type="ECO:0000256" key="5">
    <source>
        <dbReference type="ARBA" id="ARBA00022448"/>
    </source>
</evidence>
<evidence type="ECO:0000256" key="1">
    <source>
        <dbReference type="ARBA" id="ARBA00004225"/>
    </source>
</evidence>
<keyword evidence="5" id="KW-0813">Transport</keyword>
<keyword evidence="7 16" id="KW-0812">Transmembrane</keyword>
<keyword evidence="13 16" id="KW-0472">Membrane</keyword>
<feature type="transmembrane region" description="Helical" evidence="16">
    <location>
        <begin position="131"/>
        <end position="150"/>
    </location>
</feature>
<evidence type="ECO:0000313" key="17">
    <source>
        <dbReference type="EMBL" id="AXS65422.1"/>
    </source>
</evidence>
<gene>
    <name evidence="17" type="primary">nad6</name>
</gene>
<keyword evidence="10 16" id="KW-1133">Transmembrane helix</keyword>
<sequence>MSMLLMMSFISMMIIFTFHPLMMGFILLVQTIMISLIMGKMYINFWYSYILFLILVGAMLILFIYMTSLASNEKIIFNKKLMFFLMLIMITSFLLNFTPFNSLNLNSEMINLTKNSFNINISKYLNFPSNLIYMFMIIYLLLTLIAVVKISNFKKGPLRQLN</sequence>
<dbReference type="AlphaFoldDB" id="A0A346RH75"/>
<evidence type="ECO:0000256" key="4">
    <source>
        <dbReference type="ARBA" id="ARBA00021095"/>
    </source>
</evidence>
<dbReference type="PANTHER" id="PTHR11435:SF1">
    <property type="entry name" value="NADH-UBIQUINONE OXIDOREDUCTASE CHAIN 6"/>
    <property type="match status" value="1"/>
</dbReference>
<name>A0A346RH75_9COLE</name>
<comment type="similarity">
    <text evidence="2">Belongs to the complex I subunit 6 family.</text>
</comment>
<evidence type="ECO:0000256" key="7">
    <source>
        <dbReference type="ARBA" id="ARBA00022692"/>
    </source>
</evidence>
<protein>
    <recommendedName>
        <fullName evidence="4">NADH-ubiquinone oxidoreductase chain 6</fullName>
        <ecNumber evidence="3">7.1.1.2</ecNumber>
    </recommendedName>
    <alternativeName>
        <fullName evidence="14">NADH dehydrogenase subunit 6</fullName>
    </alternativeName>
</protein>
<evidence type="ECO:0000256" key="16">
    <source>
        <dbReference type="SAM" id="Phobius"/>
    </source>
</evidence>
<dbReference type="EMBL" id="MG193399">
    <property type="protein sequence ID" value="AXS65422.1"/>
    <property type="molecule type" value="Genomic_DNA"/>
</dbReference>
<dbReference type="PANTHER" id="PTHR11435">
    <property type="entry name" value="NADH UBIQUINONE OXIDOREDUCTASE SUBUNIT ND6"/>
    <property type="match status" value="1"/>
</dbReference>
<evidence type="ECO:0000256" key="2">
    <source>
        <dbReference type="ARBA" id="ARBA00005698"/>
    </source>
</evidence>
<comment type="subcellular location">
    <subcellularLocation>
        <location evidence="1">Mitochondrion membrane</location>
        <topology evidence="1">Multi-pass membrane protein</topology>
    </subcellularLocation>
</comment>
<evidence type="ECO:0000256" key="15">
    <source>
        <dbReference type="ARBA" id="ARBA00049551"/>
    </source>
</evidence>
<keyword evidence="8" id="KW-1278">Translocase</keyword>
<keyword evidence="9" id="KW-0249">Electron transport</keyword>
<keyword evidence="11" id="KW-0520">NAD</keyword>
<evidence type="ECO:0000256" key="8">
    <source>
        <dbReference type="ARBA" id="ARBA00022967"/>
    </source>
</evidence>
<geneLocation type="mitochondrion" evidence="17"/>
<dbReference type="InterPro" id="IPR050269">
    <property type="entry name" value="ComplexI_Subunit6"/>
</dbReference>
<evidence type="ECO:0000256" key="3">
    <source>
        <dbReference type="ARBA" id="ARBA00012944"/>
    </source>
</evidence>
<keyword evidence="12 17" id="KW-0496">Mitochondrion</keyword>
<feature type="transmembrane region" description="Helical" evidence="16">
    <location>
        <begin position="81"/>
        <end position="100"/>
    </location>
</feature>
<dbReference type="GO" id="GO:0031966">
    <property type="term" value="C:mitochondrial membrane"/>
    <property type="evidence" value="ECO:0007669"/>
    <property type="project" value="UniProtKB-SubCell"/>
</dbReference>
<evidence type="ECO:0000256" key="13">
    <source>
        <dbReference type="ARBA" id="ARBA00023136"/>
    </source>
</evidence>